<dbReference type="RefSeq" id="WP_227775025.1">
    <property type="nucleotide sequence ID" value="NZ_CP085301.1"/>
</dbReference>
<comment type="caution">
    <text evidence="2">The sequence shown here is derived from an EMBL/GenBank/DDBJ whole genome shotgun (WGS) entry which is preliminary data.</text>
</comment>
<sequence>MRLFVVAVDMNLPKLTTPRGVFDYILGLIIVLSVLVGLYVAAVMAGVITPWF</sequence>
<evidence type="ECO:0000313" key="2">
    <source>
        <dbReference type="EMBL" id="GAA5041154.1"/>
    </source>
</evidence>
<name>A0AAV3UBC9_9EURY</name>
<gene>
    <name evidence="2" type="ORF">GCM10025751_02930</name>
</gene>
<feature type="transmembrane region" description="Helical" evidence="1">
    <location>
        <begin position="21"/>
        <end position="48"/>
    </location>
</feature>
<dbReference type="EMBL" id="BAABKX010000001">
    <property type="protein sequence ID" value="GAA5041154.1"/>
    <property type="molecule type" value="Genomic_DNA"/>
</dbReference>
<protein>
    <submittedName>
        <fullName evidence="2">Uncharacterized protein</fullName>
    </submittedName>
</protein>
<reference evidence="2 3" key="1">
    <citation type="journal article" date="2019" name="Int. J. Syst. Evol. Microbiol.">
        <title>The Global Catalogue of Microorganisms (GCM) 10K type strain sequencing project: providing services to taxonomists for standard genome sequencing and annotation.</title>
        <authorList>
            <consortium name="The Broad Institute Genomics Platform"/>
            <consortium name="The Broad Institute Genome Sequencing Center for Infectious Disease"/>
            <person name="Wu L."/>
            <person name="Ma J."/>
        </authorList>
    </citation>
    <scope>NUCLEOTIDE SEQUENCE [LARGE SCALE GENOMIC DNA]</scope>
    <source>
        <strain evidence="2 3">JCM 17504</strain>
    </source>
</reference>
<keyword evidence="1" id="KW-1133">Transmembrane helix</keyword>
<organism evidence="2 3">
    <name type="scientific">Haladaptatus pallidirubidus</name>
    <dbReference type="NCBI Taxonomy" id="1008152"/>
    <lineage>
        <taxon>Archaea</taxon>
        <taxon>Methanobacteriati</taxon>
        <taxon>Methanobacteriota</taxon>
        <taxon>Stenosarchaea group</taxon>
        <taxon>Halobacteria</taxon>
        <taxon>Halobacteriales</taxon>
        <taxon>Haladaptataceae</taxon>
        <taxon>Haladaptatus</taxon>
    </lineage>
</organism>
<dbReference type="GeneID" id="68614990"/>
<evidence type="ECO:0000313" key="3">
    <source>
        <dbReference type="Proteomes" id="UP001501729"/>
    </source>
</evidence>
<dbReference type="Proteomes" id="UP001501729">
    <property type="component" value="Unassembled WGS sequence"/>
</dbReference>
<keyword evidence="1" id="KW-0812">Transmembrane</keyword>
<keyword evidence="3" id="KW-1185">Reference proteome</keyword>
<accession>A0AAV3UBC9</accession>
<dbReference type="AlphaFoldDB" id="A0AAV3UBC9"/>
<proteinExistence type="predicted"/>
<evidence type="ECO:0000256" key="1">
    <source>
        <dbReference type="SAM" id="Phobius"/>
    </source>
</evidence>
<keyword evidence="1" id="KW-0472">Membrane</keyword>